<dbReference type="PROSITE" id="PS51194">
    <property type="entry name" value="HELICASE_CTER"/>
    <property type="match status" value="1"/>
</dbReference>
<dbReference type="GO" id="GO:0004386">
    <property type="term" value="F:helicase activity"/>
    <property type="evidence" value="ECO:0007669"/>
    <property type="project" value="UniProtKB-KW"/>
</dbReference>
<feature type="domain" description="Helicase C-terminal" evidence="3">
    <location>
        <begin position="352"/>
        <end position="500"/>
    </location>
</feature>
<name>A0A923RP55_9FIRM</name>
<protein>
    <submittedName>
        <fullName evidence="4">DEAD/DEAH box helicase</fullName>
    </submittedName>
</protein>
<dbReference type="Pfam" id="PF00271">
    <property type="entry name" value="Helicase_C"/>
    <property type="match status" value="1"/>
</dbReference>
<keyword evidence="4" id="KW-0067">ATP-binding</keyword>
<dbReference type="SMART" id="SM00487">
    <property type="entry name" value="DEXDc"/>
    <property type="match status" value="1"/>
</dbReference>
<keyword evidence="4" id="KW-0547">Nucleotide-binding</keyword>
<dbReference type="Gene3D" id="3.40.50.10810">
    <property type="entry name" value="Tandem AAA-ATPase domain"/>
    <property type="match status" value="1"/>
</dbReference>
<dbReference type="SMART" id="SM00490">
    <property type="entry name" value="HELICc"/>
    <property type="match status" value="1"/>
</dbReference>
<dbReference type="RefSeq" id="WP_186874744.1">
    <property type="nucleotide sequence ID" value="NZ_JACOPF010000001.1"/>
</dbReference>
<dbReference type="InterPro" id="IPR001650">
    <property type="entry name" value="Helicase_C-like"/>
</dbReference>
<keyword evidence="4" id="KW-0347">Helicase</keyword>
<accession>A0A923RP55</accession>
<dbReference type="InterPro" id="IPR027417">
    <property type="entry name" value="P-loop_NTPase"/>
</dbReference>
<feature type="domain" description="Helicase ATP-binding" evidence="2">
    <location>
        <begin position="71"/>
        <end position="228"/>
    </location>
</feature>
<dbReference type="AlphaFoldDB" id="A0A923RP55"/>
<dbReference type="PROSITE" id="PS51192">
    <property type="entry name" value="HELICASE_ATP_BIND_1"/>
    <property type="match status" value="1"/>
</dbReference>
<evidence type="ECO:0000313" key="5">
    <source>
        <dbReference type="Proteomes" id="UP000652477"/>
    </source>
</evidence>
<comment type="caution">
    <text evidence="4">The sequence shown here is derived from an EMBL/GenBank/DDBJ whole genome shotgun (WGS) entry which is preliminary data.</text>
</comment>
<keyword evidence="5" id="KW-1185">Reference proteome</keyword>
<dbReference type="PANTHER" id="PTHR45766:SF6">
    <property type="entry name" value="SWI_SNF-RELATED MATRIX-ASSOCIATED ACTIN-DEPENDENT REGULATOR OF CHROMATIN SUBFAMILY A-LIKE PROTEIN 1"/>
    <property type="match status" value="1"/>
</dbReference>
<dbReference type="EMBL" id="JACOPF010000001">
    <property type="protein sequence ID" value="MBC5688110.1"/>
    <property type="molecule type" value="Genomic_DNA"/>
</dbReference>
<keyword evidence="1" id="KW-0378">Hydrolase</keyword>
<dbReference type="InterPro" id="IPR000330">
    <property type="entry name" value="SNF2_N"/>
</dbReference>
<evidence type="ECO:0000259" key="3">
    <source>
        <dbReference type="PROSITE" id="PS51194"/>
    </source>
</evidence>
<dbReference type="PANTHER" id="PTHR45766">
    <property type="entry name" value="DNA ANNEALING HELICASE AND ENDONUCLEASE ZRANB3 FAMILY MEMBER"/>
    <property type="match status" value="1"/>
</dbReference>
<dbReference type="GO" id="GO:0006281">
    <property type="term" value="P:DNA repair"/>
    <property type="evidence" value="ECO:0007669"/>
    <property type="project" value="TreeGrafter"/>
</dbReference>
<organism evidence="4 5">
    <name type="scientific">Mediterraneibacter hominis</name>
    <dbReference type="NCBI Taxonomy" id="2763054"/>
    <lineage>
        <taxon>Bacteria</taxon>
        <taxon>Bacillati</taxon>
        <taxon>Bacillota</taxon>
        <taxon>Clostridia</taxon>
        <taxon>Lachnospirales</taxon>
        <taxon>Lachnospiraceae</taxon>
        <taxon>Mediterraneibacter</taxon>
    </lineage>
</organism>
<dbReference type="GO" id="GO:0031297">
    <property type="term" value="P:replication fork processing"/>
    <property type="evidence" value="ECO:0007669"/>
    <property type="project" value="TreeGrafter"/>
</dbReference>
<dbReference type="SUPFAM" id="SSF52540">
    <property type="entry name" value="P-loop containing nucleoside triphosphate hydrolases"/>
    <property type="match status" value="2"/>
</dbReference>
<dbReference type="InterPro" id="IPR038718">
    <property type="entry name" value="SNF2-like_sf"/>
</dbReference>
<reference evidence="4" key="1">
    <citation type="submission" date="2020-08" db="EMBL/GenBank/DDBJ databases">
        <title>Genome public.</title>
        <authorList>
            <person name="Liu C."/>
            <person name="Sun Q."/>
        </authorList>
    </citation>
    <scope>NUCLEOTIDE SEQUENCE</scope>
    <source>
        <strain evidence="4">NSJ-55</strain>
    </source>
</reference>
<dbReference type="Pfam" id="PF00176">
    <property type="entry name" value="SNF2-rel_dom"/>
    <property type="match status" value="1"/>
</dbReference>
<dbReference type="GO" id="GO:0016787">
    <property type="term" value="F:hydrolase activity"/>
    <property type="evidence" value="ECO:0007669"/>
    <property type="project" value="UniProtKB-KW"/>
</dbReference>
<evidence type="ECO:0000256" key="1">
    <source>
        <dbReference type="ARBA" id="ARBA00022801"/>
    </source>
</evidence>
<dbReference type="Gene3D" id="3.40.50.300">
    <property type="entry name" value="P-loop containing nucleotide triphosphate hydrolases"/>
    <property type="match status" value="1"/>
</dbReference>
<sequence>MIEIEVPVEKIPYIRTIEGRRFRDGHWFFPDSSAKILKQVGLIDSQFEIPEKQTSKYETSKFLRKYQADIVNEALNHEGYGIFMDTGTGKTITALEIAKHIGKTLVLCPLSVIETAWIDDCRKFYPEIKIINCWGNSQSKRIEALHAKVDVYVMNYDTYKILKNEIRKSDFQCMIVDESSVMKNMKSQITTDILSMIDVIPRRYVLSGTPNPNSNLELYPQMKFVLPDLFGNSYYGWQATYFHQDMANPHVWYQTQDDKDRLFARLSEGAVFLKKEDCVDLPPKVFEIKQFEMGKEQSLYYDNIMQDIKDNINQWSKFEFTAKLMKIREVFSGFVINKDATISTFKTNKEDLLKQTLEEIGDKQVIVWCQFTHEIESLSEKFKGVGLTSKTKNRDEIIREFKEGNIRLLFAHPKLLGKGVTFTKCTYNIYYSLSFSYEEYRQSQDRIHRIGQENKCTYIILQAKHTIDETKIYKCLERKENIVDELYLEMGLKVKEKEKNNG</sequence>
<gene>
    <name evidence="4" type="ORF">H8S37_04070</name>
</gene>
<evidence type="ECO:0000259" key="2">
    <source>
        <dbReference type="PROSITE" id="PS51192"/>
    </source>
</evidence>
<dbReference type="GO" id="GO:0005524">
    <property type="term" value="F:ATP binding"/>
    <property type="evidence" value="ECO:0007669"/>
    <property type="project" value="InterPro"/>
</dbReference>
<evidence type="ECO:0000313" key="4">
    <source>
        <dbReference type="EMBL" id="MBC5688110.1"/>
    </source>
</evidence>
<dbReference type="Proteomes" id="UP000652477">
    <property type="component" value="Unassembled WGS sequence"/>
</dbReference>
<proteinExistence type="predicted"/>
<dbReference type="InterPro" id="IPR014001">
    <property type="entry name" value="Helicase_ATP-bd"/>
</dbReference>